<sequence>MKDLLTGRRVLVTQSTEFMGPVLCEVFEDQGATVVASPEALSAPDAAERVVRAAGPIDVLVANLAFTAPTTLAHEVDEDEWRTVFAALVDPLPRLVRAAAPAMLARGKGKILVMGSASALRGMKRASTYSAARGAQLAYAQAVGVEFAPQGVQVNAIAQNFVDNPTYFPAEVQANPRFQDRLRREVPLGRLVGAREDAQFAAYLCSAAADCFVGQVFPVCGGWVGR</sequence>
<accession>A0A2W5QQ16</accession>
<dbReference type="InterPro" id="IPR002347">
    <property type="entry name" value="SDR_fam"/>
</dbReference>
<dbReference type="EMBL" id="QFPP01000715">
    <property type="protein sequence ID" value="PZQ59997.1"/>
    <property type="molecule type" value="Genomic_DNA"/>
</dbReference>
<dbReference type="PANTHER" id="PTHR42879">
    <property type="entry name" value="3-OXOACYL-(ACYL-CARRIER-PROTEIN) REDUCTASE"/>
    <property type="match status" value="1"/>
</dbReference>
<evidence type="ECO:0000313" key="2">
    <source>
        <dbReference type="EMBL" id="PZQ59997.1"/>
    </source>
</evidence>
<comment type="caution">
    <text evidence="2">The sequence shown here is derived from an EMBL/GenBank/DDBJ whole genome shotgun (WGS) entry which is preliminary data.</text>
</comment>
<evidence type="ECO:0000313" key="3">
    <source>
        <dbReference type="Proteomes" id="UP000249135"/>
    </source>
</evidence>
<dbReference type="AlphaFoldDB" id="A0A2W5QQ16"/>
<dbReference type="Pfam" id="PF13561">
    <property type="entry name" value="adh_short_C2"/>
    <property type="match status" value="1"/>
</dbReference>
<dbReference type="InterPro" id="IPR050259">
    <property type="entry name" value="SDR"/>
</dbReference>
<dbReference type="Proteomes" id="UP000249135">
    <property type="component" value="Unassembled WGS sequence"/>
</dbReference>
<name>A0A2W5QQ16_VARPD</name>
<dbReference type="SUPFAM" id="SSF51735">
    <property type="entry name" value="NAD(P)-binding Rossmann-fold domains"/>
    <property type="match status" value="1"/>
</dbReference>
<gene>
    <name evidence="2" type="ORF">DI563_29885</name>
</gene>
<dbReference type="Gene3D" id="3.40.50.720">
    <property type="entry name" value="NAD(P)-binding Rossmann-like Domain"/>
    <property type="match status" value="1"/>
</dbReference>
<dbReference type="InterPro" id="IPR036291">
    <property type="entry name" value="NAD(P)-bd_dom_sf"/>
</dbReference>
<proteinExistence type="inferred from homology"/>
<organism evidence="2 3">
    <name type="scientific">Variovorax paradoxus</name>
    <dbReference type="NCBI Taxonomy" id="34073"/>
    <lineage>
        <taxon>Bacteria</taxon>
        <taxon>Pseudomonadati</taxon>
        <taxon>Pseudomonadota</taxon>
        <taxon>Betaproteobacteria</taxon>
        <taxon>Burkholderiales</taxon>
        <taxon>Comamonadaceae</taxon>
        <taxon>Variovorax</taxon>
    </lineage>
</organism>
<comment type="similarity">
    <text evidence="1">Belongs to the short-chain dehydrogenases/reductases (SDR) family.</text>
</comment>
<reference evidence="2 3" key="1">
    <citation type="submission" date="2017-08" db="EMBL/GenBank/DDBJ databases">
        <title>Infants hospitalized years apart are colonized by the same room-sourced microbial strains.</title>
        <authorList>
            <person name="Brooks B."/>
            <person name="Olm M.R."/>
            <person name="Firek B.A."/>
            <person name="Baker R."/>
            <person name="Thomas B.C."/>
            <person name="Morowitz M.J."/>
            <person name="Banfield J.F."/>
        </authorList>
    </citation>
    <scope>NUCLEOTIDE SEQUENCE [LARGE SCALE GENOMIC DNA]</scope>
    <source>
        <strain evidence="2">S2_005_003_R2_41</strain>
    </source>
</reference>
<evidence type="ECO:0000256" key="1">
    <source>
        <dbReference type="ARBA" id="ARBA00006484"/>
    </source>
</evidence>
<dbReference type="PANTHER" id="PTHR42879:SF2">
    <property type="entry name" value="3-OXOACYL-[ACYL-CARRIER-PROTEIN] REDUCTASE FABG"/>
    <property type="match status" value="1"/>
</dbReference>
<protein>
    <submittedName>
        <fullName evidence="2">Short-chain dehydrogenase</fullName>
    </submittedName>
</protein>
<dbReference type="PRINTS" id="PR00081">
    <property type="entry name" value="GDHRDH"/>
</dbReference>